<name>A0A6A6EQM4_9PEZI</name>
<dbReference type="PROSITE" id="PS51387">
    <property type="entry name" value="FAD_PCMH"/>
    <property type="match status" value="1"/>
</dbReference>
<evidence type="ECO:0000313" key="6">
    <source>
        <dbReference type="EMBL" id="KAF2193008.1"/>
    </source>
</evidence>
<dbReference type="EMBL" id="ML994614">
    <property type="protein sequence ID" value="KAF2193008.1"/>
    <property type="molecule type" value="Genomic_DNA"/>
</dbReference>
<keyword evidence="3" id="KW-0274">FAD</keyword>
<reference evidence="6" key="1">
    <citation type="journal article" date="2020" name="Stud. Mycol.">
        <title>101 Dothideomycetes genomes: a test case for predicting lifestyles and emergence of pathogens.</title>
        <authorList>
            <person name="Haridas S."/>
            <person name="Albert R."/>
            <person name="Binder M."/>
            <person name="Bloem J."/>
            <person name="Labutti K."/>
            <person name="Salamov A."/>
            <person name="Andreopoulos B."/>
            <person name="Baker S."/>
            <person name="Barry K."/>
            <person name="Bills G."/>
            <person name="Bluhm B."/>
            <person name="Cannon C."/>
            <person name="Castanera R."/>
            <person name="Culley D."/>
            <person name="Daum C."/>
            <person name="Ezra D."/>
            <person name="Gonzalez J."/>
            <person name="Henrissat B."/>
            <person name="Kuo A."/>
            <person name="Liang C."/>
            <person name="Lipzen A."/>
            <person name="Lutzoni F."/>
            <person name="Magnuson J."/>
            <person name="Mondo S."/>
            <person name="Nolan M."/>
            <person name="Ohm R."/>
            <person name="Pangilinan J."/>
            <person name="Park H.-J."/>
            <person name="Ramirez L."/>
            <person name="Alfaro M."/>
            <person name="Sun H."/>
            <person name="Tritt A."/>
            <person name="Yoshinaga Y."/>
            <person name="Zwiers L.-H."/>
            <person name="Turgeon B."/>
            <person name="Goodwin S."/>
            <person name="Spatafora J."/>
            <person name="Crous P."/>
            <person name="Grigoriev I."/>
        </authorList>
    </citation>
    <scope>NUCLEOTIDE SEQUENCE</scope>
    <source>
        <strain evidence="6">CBS 207.26</strain>
    </source>
</reference>
<keyword evidence="7" id="KW-1185">Reference proteome</keyword>
<dbReference type="InterPro" id="IPR016169">
    <property type="entry name" value="FAD-bd_PCMH_sub2"/>
</dbReference>
<dbReference type="InterPro" id="IPR050416">
    <property type="entry name" value="FAD-linked_Oxidoreductase"/>
</dbReference>
<evidence type="ECO:0000256" key="2">
    <source>
        <dbReference type="ARBA" id="ARBA00022630"/>
    </source>
</evidence>
<dbReference type="PANTHER" id="PTHR42973">
    <property type="entry name" value="BINDING OXIDOREDUCTASE, PUTATIVE (AFU_ORTHOLOGUE AFUA_1G17690)-RELATED"/>
    <property type="match status" value="1"/>
</dbReference>
<evidence type="ECO:0000259" key="5">
    <source>
        <dbReference type="PROSITE" id="PS51387"/>
    </source>
</evidence>
<dbReference type="OrthoDB" id="2151789at2759"/>
<evidence type="ECO:0000256" key="1">
    <source>
        <dbReference type="ARBA" id="ARBA00005466"/>
    </source>
</evidence>
<proteinExistence type="inferred from homology"/>
<dbReference type="AlphaFoldDB" id="A0A6A6EQM4"/>
<dbReference type="GO" id="GO:0016491">
    <property type="term" value="F:oxidoreductase activity"/>
    <property type="evidence" value="ECO:0007669"/>
    <property type="project" value="UniProtKB-KW"/>
</dbReference>
<dbReference type="SUPFAM" id="SSF56176">
    <property type="entry name" value="FAD-binding/transporter-associated domain-like"/>
    <property type="match status" value="1"/>
</dbReference>
<dbReference type="GO" id="GO:0071949">
    <property type="term" value="F:FAD binding"/>
    <property type="evidence" value="ECO:0007669"/>
    <property type="project" value="InterPro"/>
</dbReference>
<evidence type="ECO:0000313" key="7">
    <source>
        <dbReference type="Proteomes" id="UP000800200"/>
    </source>
</evidence>
<dbReference type="Proteomes" id="UP000800200">
    <property type="component" value="Unassembled WGS sequence"/>
</dbReference>
<feature type="domain" description="FAD-binding PCMH-type" evidence="5">
    <location>
        <begin position="33"/>
        <end position="210"/>
    </location>
</feature>
<evidence type="ECO:0000256" key="4">
    <source>
        <dbReference type="ARBA" id="ARBA00023002"/>
    </source>
</evidence>
<dbReference type="InterPro" id="IPR036318">
    <property type="entry name" value="FAD-bd_PCMH-like_sf"/>
</dbReference>
<protein>
    <submittedName>
        <fullName evidence="6">FAD-binding domain-containing protein</fullName>
    </submittedName>
</protein>
<keyword evidence="2" id="KW-0285">Flavoprotein</keyword>
<keyword evidence="4" id="KW-0560">Oxidoreductase</keyword>
<comment type="similarity">
    <text evidence="1">Belongs to the oxygen-dependent FAD-linked oxidoreductase family.</text>
</comment>
<dbReference type="Pfam" id="PF01565">
    <property type="entry name" value="FAD_binding_4"/>
    <property type="match status" value="1"/>
</dbReference>
<accession>A0A6A6EQM4</accession>
<gene>
    <name evidence="6" type="ORF">K469DRAFT_552495</name>
</gene>
<dbReference type="Gene3D" id="3.30.465.10">
    <property type="match status" value="1"/>
</dbReference>
<dbReference type="InterPro" id="IPR016166">
    <property type="entry name" value="FAD-bd_PCMH"/>
</dbReference>
<organism evidence="6 7">
    <name type="scientific">Zopfia rhizophila CBS 207.26</name>
    <dbReference type="NCBI Taxonomy" id="1314779"/>
    <lineage>
        <taxon>Eukaryota</taxon>
        <taxon>Fungi</taxon>
        <taxon>Dikarya</taxon>
        <taxon>Ascomycota</taxon>
        <taxon>Pezizomycotina</taxon>
        <taxon>Dothideomycetes</taxon>
        <taxon>Dothideomycetes incertae sedis</taxon>
        <taxon>Zopfiaceae</taxon>
        <taxon>Zopfia</taxon>
    </lineage>
</organism>
<evidence type="ECO:0000256" key="3">
    <source>
        <dbReference type="ARBA" id="ARBA00022827"/>
    </source>
</evidence>
<dbReference type="InterPro" id="IPR006094">
    <property type="entry name" value="Oxid_FAD_bind_N"/>
</dbReference>
<sequence>CTALSNVLREKVAYPTNSTYTTPLNSYFSFQESSLTPNCIVMPANTDDVASVVNILGTSSSGSGAKCKFAIRSGGHSPWKGSANINGGVTIDLRHIKSVDVRKNRTIVSVGAGAIWIDVYRALDKLGLAVVGGRVSAVGVGGLTTGGGISFFSGRKGFACDNVVNYEVVLASGKVIQANAKENADLWLALKGGSNNFGIVTRFDLKPFEQGDYWGGVIRYNDSAAPQLVKAFAELNRDVDYDEYAALIQIFYYTPEMGYFVSCNLEYTKAEANPVVFQSYTSIQPQIYNSMRISNTSGLVDEVAGDSPNGLRQLWLTSTFQNDVKFLEFVYNKYKEVTSELISTFDVLPFIILQPISPAMRSKPSYTDGNMLGIGSEKALVLCLICTTWDAEGDDAQAVRVSKFFHSAIVTEAKARGLLDDWIYLNYADGSQDPIGRYGAVNYEKLKAVSRKYDPTAMFQMQVPGGFKLF</sequence>
<dbReference type="PANTHER" id="PTHR42973:SF22">
    <property type="entry name" value="FAD-BINDING PCMH-TYPE DOMAIN-CONTAINING PROTEIN-RELATED"/>
    <property type="match status" value="1"/>
</dbReference>
<feature type="non-terminal residue" evidence="6">
    <location>
        <position position="1"/>
    </location>
</feature>